<feature type="compositionally biased region" description="Polar residues" evidence="1">
    <location>
        <begin position="57"/>
        <end position="66"/>
    </location>
</feature>
<feature type="region of interest" description="Disordered" evidence="1">
    <location>
        <begin position="85"/>
        <end position="146"/>
    </location>
</feature>
<feature type="non-terminal residue" evidence="2">
    <location>
        <position position="397"/>
    </location>
</feature>
<name>A0A0C9WGQ8_9AGAR</name>
<reference evidence="2 3" key="1">
    <citation type="submission" date="2014-04" db="EMBL/GenBank/DDBJ databases">
        <authorList>
            <consortium name="DOE Joint Genome Institute"/>
            <person name="Kuo A."/>
            <person name="Kohler A."/>
            <person name="Nagy L.G."/>
            <person name="Floudas D."/>
            <person name="Copeland A."/>
            <person name="Barry K.W."/>
            <person name="Cichocki N."/>
            <person name="Veneault-Fourrey C."/>
            <person name="LaButti K."/>
            <person name="Lindquist E.A."/>
            <person name="Lipzen A."/>
            <person name="Lundell T."/>
            <person name="Morin E."/>
            <person name="Murat C."/>
            <person name="Sun H."/>
            <person name="Tunlid A."/>
            <person name="Henrissat B."/>
            <person name="Grigoriev I.V."/>
            <person name="Hibbett D.S."/>
            <person name="Martin F."/>
            <person name="Nordberg H.P."/>
            <person name="Cantor M.N."/>
            <person name="Hua S.X."/>
        </authorList>
    </citation>
    <scope>NUCLEOTIDE SEQUENCE [LARGE SCALE GENOMIC DNA]</scope>
    <source>
        <strain evidence="2 3">LaAM-08-1</strain>
    </source>
</reference>
<feature type="compositionally biased region" description="Low complexity" evidence="1">
    <location>
        <begin position="120"/>
        <end position="135"/>
    </location>
</feature>
<protein>
    <submittedName>
        <fullName evidence="2">Uncharacterized protein</fullName>
    </submittedName>
</protein>
<proteinExistence type="predicted"/>
<dbReference type="STRING" id="1095629.A0A0C9WGQ8"/>
<dbReference type="AlphaFoldDB" id="A0A0C9WGQ8"/>
<dbReference type="EMBL" id="KN839392">
    <property type="protein sequence ID" value="KIJ89869.1"/>
    <property type="molecule type" value="Genomic_DNA"/>
</dbReference>
<organism evidence="2 3">
    <name type="scientific">Laccaria amethystina LaAM-08-1</name>
    <dbReference type="NCBI Taxonomy" id="1095629"/>
    <lineage>
        <taxon>Eukaryota</taxon>
        <taxon>Fungi</taxon>
        <taxon>Dikarya</taxon>
        <taxon>Basidiomycota</taxon>
        <taxon>Agaricomycotina</taxon>
        <taxon>Agaricomycetes</taxon>
        <taxon>Agaricomycetidae</taxon>
        <taxon>Agaricales</taxon>
        <taxon>Agaricineae</taxon>
        <taxon>Hydnangiaceae</taxon>
        <taxon>Laccaria</taxon>
    </lineage>
</organism>
<sequence length="397" mass="44058">HGMKHKEKRDLAHPARIIVTKASGKGLTKPRKRLQKGRGDDGESKHGGSEEARAKSQKGSSQFRIPRSLTNVCSTLIAVTTSNSDTYNDVRKGSKLPTKGKPNTKIKQTNAIEVDDLDESLSPLSDGSQGLSEGSDGSDDEDDDDFDVARMTDREVRQMFTDELRCLTTITTSKSPLRGAAQKLHDPPRPNPKGCLAMQAIQAKRRLTRTTPSLCTSPWLLERPTTQAVHSTAQKSKSKVGAVTIASDDDDRTIPEDNWPKALQLRTGALTQQTDLIRVVCREAIRIVERTLVMEHAWPELHKGTLYKRQVLLEAVKLLRAKNTEDDEGEQDAQYKALNSRLSNDEKFIRYIGKWVCGLVTSPLNTLATCLMTGSYHLHHVAPTVAVEHLDQLPEMK</sequence>
<evidence type="ECO:0000313" key="3">
    <source>
        <dbReference type="Proteomes" id="UP000054477"/>
    </source>
</evidence>
<feature type="region of interest" description="Disordered" evidence="1">
    <location>
        <begin position="1"/>
        <end position="66"/>
    </location>
</feature>
<keyword evidence="3" id="KW-1185">Reference proteome</keyword>
<dbReference type="OrthoDB" id="3225557at2759"/>
<dbReference type="HOGENOM" id="CLU_695503_0_0_1"/>
<evidence type="ECO:0000256" key="1">
    <source>
        <dbReference type="SAM" id="MobiDB-lite"/>
    </source>
</evidence>
<accession>A0A0C9WGQ8</accession>
<evidence type="ECO:0000313" key="2">
    <source>
        <dbReference type="EMBL" id="KIJ89869.1"/>
    </source>
</evidence>
<feature type="compositionally biased region" description="Acidic residues" evidence="1">
    <location>
        <begin position="136"/>
        <end position="146"/>
    </location>
</feature>
<gene>
    <name evidence="2" type="ORF">K443DRAFT_117414</name>
</gene>
<dbReference type="Proteomes" id="UP000054477">
    <property type="component" value="Unassembled WGS sequence"/>
</dbReference>
<feature type="compositionally biased region" description="Basic and acidic residues" evidence="1">
    <location>
        <begin position="37"/>
        <end position="54"/>
    </location>
</feature>
<reference evidence="3" key="2">
    <citation type="submission" date="2015-01" db="EMBL/GenBank/DDBJ databases">
        <title>Evolutionary Origins and Diversification of the Mycorrhizal Mutualists.</title>
        <authorList>
            <consortium name="DOE Joint Genome Institute"/>
            <consortium name="Mycorrhizal Genomics Consortium"/>
            <person name="Kohler A."/>
            <person name="Kuo A."/>
            <person name="Nagy L.G."/>
            <person name="Floudas D."/>
            <person name="Copeland A."/>
            <person name="Barry K.W."/>
            <person name="Cichocki N."/>
            <person name="Veneault-Fourrey C."/>
            <person name="LaButti K."/>
            <person name="Lindquist E.A."/>
            <person name="Lipzen A."/>
            <person name="Lundell T."/>
            <person name="Morin E."/>
            <person name="Murat C."/>
            <person name="Riley R."/>
            <person name="Ohm R."/>
            <person name="Sun H."/>
            <person name="Tunlid A."/>
            <person name="Henrissat B."/>
            <person name="Grigoriev I.V."/>
            <person name="Hibbett D.S."/>
            <person name="Martin F."/>
        </authorList>
    </citation>
    <scope>NUCLEOTIDE SEQUENCE [LARGE SCALE GENOMIC DNA]</scope>
    <source>
        <strain evidence="3">LaAM-08-1</strain>
    </source>
</reference>